<dbReference type="Gene3D" id="3.40.190.150">
    <property type="entry name" value="Bordetella uptake gene, domain 1"/>
    <property type="match status" value="1"/>
</dbReference>
<dbReference type="PANTHER" id="PTHR42928:SF5">
    <property type="entry name" value="BLR1237 PROTEIN"/>
    <property type="match status" value="1"/>
</dbReference>
<gene>
    <name evidence="2" type="ORF">CAL29_14185</name>
</gene>
<dbReference type="EMBL" id="NEVM01000002">
    <property type="protein sequence ID" value="OZI34637.1"/>
    <property type="molecule type" value="Genomic_DNA"/>
</dbReference>
<dbReference type="InterPro" id="IPR042100">
    <property type="entry name" value="Bug_dom1"/>
</dbReference>
<dbReference type="Gene3D" id="3.40.190.10">
    <property type="entry name" value="Periplasmic binding protein-like II"/>
    <property type="match status" value="1"/>
</dbReference>
<protein>
    <recommendedName>
        <fullName evidence="4">Tripartite tricarboxylate transporter substrate binding protein</fullName>
    </recommendedName>
</protein>
<dbReference type="Proteomes" id="UP000216020">
    <property type="component" value="Unassembled WGS sequence"/>
</dbReference>
<name>A0A261SCB8_9BORD</name>
<evidence type="ECO:0000256" key="1">
    <source>
        <dbReference type="ARBA" id="ARBA00006987"/>
    </source>
</evidence>
<proteinExistence type="inferred from homology"/>
<organism evidence="2 3">
    <name type="scientific">Bordetella genomosp. 10</name>
    <dbReference type="NCBI Taxonomy" id="1416804"/>
    <lineage>
        <taxon>Bacteria</taxon>
        <taxon>Pseudomonadati</taxon>
        <taxon>Pseudomonadota</taxon>
        <taxon>Betaproteobacteria</taxon>
        <taxon>Burkholderiales</taxon>
        <taxon>Alcaligenaceae</taxon>
        <taxon>Bordetella</taxon>
    </lineage>
</organism>
<evidence type="ECO:0000313" key="2">
    <source>
        <dbReference type="EMBL" id="OZI34637.1"/>
    </source>
</evidence>
<dbReference type="Pfam" id="PF03401">
    <property type="entry name" value="TctC"/>
    <property type="match status" value="1"/>
</dbReference>
<accession>A0A261SCB8</accession>
<keyword evidence="3" id="KW-1185">Reference proteome</keyword>
<dbReference type="AlphaFoldDB" id="A0A261SCB8"/>
<dbReference type="PANTHER" id="PTHR42928">
    <property type="entry name" value="TRICARBOXYLATE-BINDING PROTEIN"/>
    <property type="match status" value="1"/>
</dbReference>
<evidence type="ECO:0000313" key="3">
    <source>
        <dbReference type="Proteomes" id="UP000216020"/>
    </source>
</evidence>
<evidence type="ECO:0008006" key="4">
    <source>
        <dbReference type="Google" id="ProtNLM"/>
    </source>
</evidence>
<comment type="similarity">
    <text evidence="1">Belongs to the UPF0065 (bug) family.</text>
</comment>
<sequence length="389" mass="41468">MAASCRVFGAITSMNPKRLCRPDSSLLALTGLYRRQWRAGRRTSFFEQTNFRSRSLETIMESLSLHRRRALRVLAAGGVFAGLPSLAFAKESYPEKPITLIVPQPVGGDADAVCRMLQPQWQQVLGQPVIIDNKAGAAGNIGTSTGARAPNDGYTYTFVNQGTMSINPFLYKNPGFKVESLMPVSWLTSNDLIICAHPSVGASNLAEFLAKARARPGEFTYGTAGNGSANHLAGEMLKSMAKVDLVHVPYKGGGPAIIGALGGEISTVVAFPIAALPHIKSGKLKALAVTGPRRSPILPDVPTVQESGVAGYEFVSWMGIVAPEGTAGDRIARFSEATGQALRDRTVAERLKESMMVPSGAGPDAFRAQIQGESRKLSALISQLKLSID</sequence>
<reference evidence="3" key="1">
    <citation type="submission" date="2017-05" db="EMBL/GenBank/DDBJ databases">
        <title>Complete and WGS of Bordetella genogroups.</title>
        <authorList>
            <person name="Spilker T."/>
            <person name="Lipuma J."/>
        </authorList>
    </citation>
    <scope>NUCLEOTIDE SEQUENCE [LARGE SCALE GENOMIC DNA]</scope>
    <source>
        <strain evidence="3">AU16122</strain>
    </source>
</reference>
<dbReference type="CDD" id="cd07012">
    <property type="entry name" value="PBP2_Bug_TTT"/>
    <property type="match status" value="1"/>
</dbReference>
<comment type="caution">
    <text evidence="2">The sequence shown here is derived from an EMBL/GenBank/DDBJ whole genome shotgun (WGS) entry which is preliminary data.</text>
</comment>
<dbReference type="InterPro" id="IPR005064">
    <property type="entry name" value="BUG"/>
</dbReference>